<dbReference type="GO" id="GO:0005886">
    <property type="term" value="C:plasma membrane"/>
    <property type="evidence" value="ECO:0007669"/>
    <property type="project" value="UniProtKB-SubCell"/>
</dbReference>
<keyword evidence="5 6" id="KW-0472">Membrane</keyword>
<sequence length="806" mass="91055">MYTLYFKIALRYLLKNKLYSFINIAGLAIGVASFILLMVYIRYEHSYDRFDGSENVYRAYMDYLEGDTYVAGDAQTYNQVGPTLKKEFQEVEDYVRFYRLGKTTLKNQHHILEISDGCVADPTYFDIFSQNLTYGDTRTALTEPNTIVLTASLAQTLFGDQNPIGKTLQFFQGSSTLVKVTGVLPDLDQNSHFKIGYLISYSTLPNLEAVGDNIKRPNWNNNTFFTYLKIDEKADATLLQKKIVDRGMTEVQDERMNIEPIEDIHLYSNKPYEAEANGSITRIKFLTAIAFIILILSWLNYINLSTTKSLERAKEIGIRKVAGAQKQQLIVQSLLESFMLNIAAIIIAIIIATLILPIYNEFTGKTLRFEIDIIQKLLPILGIILLGMMLAGLYPAIVLSRYTPSKALKGKVRTSAQGLHIRKALIITQFLATIILLIGTIVVTKQINFINDQPIGSDLNNVLAIQGEILTNKSDSLLRADFSVLSQELKQNSIVLSTGLSNTYPGDGYDNLSSFMGMTYPDGTINEQKVWYTYEANTDYFEVMGIEFLAGKTFKETPKGYSKDIIVNAEFVKEVGITNVEEALHKKVKFWGRDWNIVGIIKDYHHFGVKNPVEPMVLRYTPTRDVLLVKLNPSVTSVSGYNTALNELQKTWSSVFPSSTFNYTFLDKKFQKQYEEDNKFRDAFKIFTALAIFIAALGLFGLTSYTCIQRKKEIGIRKVNGATIFKILKLLNIDFIKWVGVAFFIAVPISWYAMNAWLQNFAIKTSLNWWIFGLAGIIALGITLLTVSWQSFAAASANPVDALRDE</sequence>
<evidence type="ECO:0000256" key="6">
    <source>
        <dbReference type="SAM" id="Phobius"/>
    </source>
</evidence>
<dbReference type="Pfam" id="PF02687">
    <property type="entry name" value="FtsX"/>
    <property type="match status" value="2"/>
</dbReference>
<dbReference type="InterPro" id="IPR003838">
    <property type="entry name" value="ABC3_permease_C"/>
</dbReference>
<keyword evidence="4 6" id="KW-1133">Transmembrane helix</keyword>
<gene>
    <name evidence="9" type="ORF">SAMN04488508_1047</name>
</gene>
<dbReference type="OrthoDB" id="8740261at2"/>
<evidence type="ECO:0000313" key="10">
    <source>
        <dbReference type="Proteomes" id="UP000184432"/>
    </source>
</evidence>
<dbReference type="InterPro" id="IPR050250">
    <property type="entry name" value="Macrolide_Exporter_MacB"/>
</dbReference>
<dbReference type="Pfam" id="PF12704">
    <property type="entry name" value="MacB_PCD"/>
    <property type="match status" value="1"/>
</dbReference>
<evidence type="ECO:0000256" key="1">
    <source>
        <dbReference type="ARBA" id="ARBA00004651"/>
    </source>
</evidence>
<reference evidence="10" key="1">
    <citation type="submission" date="2016-11" db="EMBL/GenBank/DDBJ databases">
        <authorList>
            <person name="Varghese N."/>
            <person name="Submissions S."/>
        </authorList>
    </citation>
    <scope>NUCLEOTIDE SEQUENCE [LARGE SCALE GENOMIC DNA]</scope>
    <source>
        <strain evidence="10">DSM 22623</strain>
    </source>
</reference>
<proteinExistence type="predicted"/>
<feature type="domain" description="MacB-like periplasmic core" evidence="8">
    <location>
        <begin position="20"/>
        <end position="244"/>
    </location>
</feature>
<organism evidence="9 10">
    <name type="scientific">Aquimarina spongiae</name>
    <dbReference type="NCBI Taxonomy" id="570521"/>
    <lineage>
        <taxon>Bacteria</taxon>
        <taxon>Pseudomonadati</taxon>
        <taxon>Bacteroidota</taxon>
        <taxon>Flavobacteriia</taxon>
        <taxon>Flavobacteriales</taxon>
        <taxon>Flavobacteriaceae</taxon>
        <taxon>Aquimarina</taxon>
    </lineage>
</organism>
<feature type="transmembrane region" description="Helical" evidence="6">
    <location>
        <begin position="379"/>
        <end position="403"/>
    </location>
</feature>
<accession>A0A1M6EZG1</accession>
<keyword evidence="2" id="KW-1003">Cell membrane</keyword>
<feature type="transmembrane region" description="Helical" evidence="6">
    <location>
        <begin position="686"/>
        <end position="708"/>
    </location>
</feature>
<feature type="domain" description="ABC3 transporter permease C-terminal" evidence="7">
    <location>
        <begin position="686"/>
        <end position="799"/>
    </location>
</feature>
<evidence type="ECO:0000256" key="5">
    <source>
        <dbReference type="ARBA" id="ARBA00023136"/>
    </source>
</evidence>
<dbReference type="PANTHER" id="PTHR30572:SF18">
    <property type="entry name" value="ABC-TYPE MACROLIDE FAMILY EXPORT SYSTEM PERMEASE COMPONENT 2"/>
    <property type="match status" value="1"/>
</dbReference>
<dbReference type="AlphaFoldDB" id="A0A1M6EZG1"/>
<dbReference type="RefSeq" id="WP_073315844.1">
    <property type="nucleotide sequence ID" value="NZ_FQYP01000004.1"/>
</dbReference>
<evidence type="ECO:0000259" key="7">
    <source>
        <dbReference type="Pfam" id="PF02687"/>
    </source>
</evidence>
<dbReference type="PANTHER" id="PTHR30572">
    <property type="entry name" value="MEMBRANE COMPONENT OF TRANSPORTER-RELATED"/>
    <property type="match status" value="1"/>
</dbReference>
<dbReference type="EMBL" id="FQYP01000004">
    <property type="protein sequence ID" value="SHI90776.1"/>
    <property type="molecule type" value="Genomic_DNA"/>
</dbReference>
<keyword evidence="3 6" id="KW-0812">Transmembrane</keyword>
<dbReference type="GO" id="GO:0022857">
    <property type="term" value="F:transmembrane transporter activity"/>
    <property type="evidence" value="ECO:0007669"/>
    <property type="project" value="TreeGrafter"/>
</dbReference>
<keyword evidence="10" id="KW-1185">Reference proteome</keyword>
<name>A0A1M6EZG1_9FLAO</name>
<feature type="domain" description="ABC3 transporter permease C-terminal" evidence="7">
    <location>
        <begin position="288"/>
        <end position="403"/>
    </location>
</feature>
<dbReference type="STRING" id="570521.SAMN04488508_1047"/>
<dbReference type="InterPro" id="IPR025857">
    <property type="entry name" value="MacB_PCD"/>
</dbReference>
<evidence type="ECO:0000256" key="2">
    <source>
        <dbReference type="ARBA" id="ARBA00022475"/>
    </source>
</evidence>
<feature type="transmembrane region" description="Helical" evidence="6">
    <location>
        <begin position="338"/>
        <end position="359"/>
    </location>
</feature>
<feature type="transmembrane region" description="Helical" evidence="6">
    <location>
        <begin position="769"/>
        <end position="789"/>
    </location>
</feature>
<dbReference type="Proteomes" id="UP000184432">
    <property type="component" value="Unassembled WGS sequence"/>
</dbReference>
<protein>
    <submittedName>
        <fullName evidence="9">Putative ABC transport system permease protein</fullName>
    </submittedName>
</protein>
<feature type="transmembrane region" description="Helical" evidence="6">
    <location>
        <begin position="424"/>
        <end position="443"/>
    </location>
</feature>
<evidence type="ECO:0000259" key="8">
    <source>
        <dbReference type="Pfam" id="PF12704"/>
    </source>
</evidence>
<evidence type="ECO:0000256" key="4">
    <source>
        <dbReference type="ARBA" id="ARBA00022989"/>
    </source>
</evidence>
<feature type="transmembrane region" description="Helical" evidence="6">
    <location>
        <begin position="285"/>
        <end position="304"/>
    </location>
</feature>
<evidence type="ECO:0000313" key="9">
    <source>
        <dbReference type="EMBL" id="SHI90776.1"/>
    </source>
</evidence>
<comment type="subcellular location">
    <subcellularLocation>
        <location evidence="1">Cell membrane</location>
        <topology evidence="1">Multi-pass membrane protein</topology>
    </subcellularLocation>
</comment>
<feature type="transmembrane region" description="Helical" evidence="6">
    <location>
        <begin position="21"/>
        <end position="41"/>
    </location>
</feature>
<feature type="transmembrane region" description="Helical" evidence="6">
    <location>
        <begin position="735"/>
        <end position="754"/>
    </location>
</feature>
<evidence type="ECO:0000256" key="3">
    <source>
        <dbReference type="ARBA" id="ARBA00022692"/>
    </source>
</evidence>